<dbReference type="InterPro" id="IPR005151">
    <property type="entry name" value="Tail-specific_protease"/>
</dbReference>
<dbReference type="Gene3D" id="2.30.42.10">
    <property type="match status" value="1"/>
</dbReference>
<dbReference type="Pfam" id="PF03572">
    <property type="entry name" value="Peptidase_S41"/>
    <property type="match status" value="1"/>
</dbReference>
<organism evidence="13 14">
    <name type="scientific">Undibacterium parvum</name>
    <dbReference type="NCBI Taxonomy" id="401471"/>
    <lineage>
        <taxon>Bacteria</taxon>
        <taxon>Pseudomonadati</taxon>
        <taxon>Pseudomonadota</taxon>
        <taxon>Betaproteobacteria</taxon>
        <taxon>Burkholderiales</taxon>
        <taxon>Oxalobacteraceae</taxon>
        <taxon>Undibacterium</taxon>
    </lineage>
</organism>
<dbReference type="EMBL" id="CP034464">
    <property type="protein sequence ID" value="AZP10686.1"/>
    <property type="molecule type" value="Genomic_DNA"/>
</dbReference>
<evidence type="ECO:0000256" key="3">
    <source>
        <dbReference type="ARBA" id="ARBA00022490"/>
    </source>
</evidence>
<dbReference type="Gene3D" id="3.90.226.10">
    <property type="entry name" value="2-enoyl-CoA Hydratase, Chain A, domain 1"/>
    <property type="match status" value="1"/>
</dbReference>
<dbReference type="RefSeq" id="WP_126126085.1">
    <property type="nucleotide sequence ID" value="NZ_CP034464.1"/>
</dbReference>
<dbReference type="Gene3D" id="3.30.750.44">
    <property type="match status" value="1"/>
</dbReference>
<dbReference type="PIRSF" id="PIRSF036421">
    <property type="entry name" value="Tricorn_protease"/>
    <property type="match status" value="1"/>
</dbReference>
<dbReference type="KEGG" id="upv:EJN92_00745"/>
<dbReference type="Pfam" id="PF26549">
    <property type="entry name" value="Tricorn_N"/>
    <property type="match status" value="1"/>
</dbReference>
<evidence type="ECO:0000256" key="10">
    <source>
        <dbReference type="SAM" id="MobiDB-lite"/>
    </source>
</evidence>
<dbReference type="PROSITE" id="PS51257">
    <property type="entry name" value="PROKAR_LIPOPROTEIN"/>
    <property type="match status" value="1"/>
</dbReference>
<evidence type="ECO:0000256" key="7">
    <source>
        <dbReference type="PIRNR" id="PIRNR036421"/>
    </source>
</evidence>
<evidence type="ECO:0000256" key="11">
    <source>
        <dbReference type="SAM" id="SignalP"/>
    </source>
</evidence>
<feature type="active site" description="Nucleophile" evidence="8">
    <location>
        <position position="997"/>
    </location>
</feature>
<evidence type="ECO:0000256" key="4">
    <source>
        <dbReference type="ARBA" id="ARBA00022670"/>
    </source>
</evidence>
<dbReference type="InterPro" id="IPR028204">
    <property type="entry name" value="Tricorn_C1"/>
</dbReference>
<evidence type="ECO:0000313" key="14">
    <source>
        <dbReference type="Proteomes" id="UP000275663"/>
    </source>
</evidence>
<dbReference type="SMART" id="SM00245">
    <property type="entry name" value="TSPc"/>
    <property type="match status" value="1"/>
</dbReference>
<dbReference type="InterPro" id="IPR012393">
    <property type="entry name" value="Tricorn_protease"/>
</dbReference>
<evidence type="ECO:0000313" key="13">
    <source>
        <dbReference type="EMBL" id="AZP10686.1"/>
    </source>
</evidence>
<dbReference type="GO" id="GO:0008236">
    <property type="term" value="F:serine-type peptidase activity"/>
    <property type="evidence" value="ECO:0007669"/>
    <property type="project" value="UniProtKB-UniRule"/>
</dbReference>
<dbReference type="Gene3D" id="2.120.10.60">
    <property type="entry name" value="Tricorn protease N-terminal domain"/>
    <property type="match status" value="1"/>
</dbReference>
<comment type="similarity">
    <text evidence="2 7">Belongs to the peptidase S41B family.</text>
</comment>
<keyword evidence="6 7" id="KW-0720">Serine protease</keyword>
<dbReference type="SUPFAM" id="SSF50156">
    <property type="entry name" value="PDZ domain-like"/>
    <property type="match status" value="1"/>
</dbReference>
<reference evidence="13 14" key="1">
    <citation type="journal article" date="2011" name="Int. J. Syst. Evol. Microbiol.">
        <title>Description of Undibacterium oligocarboniphilum sp. nov., isolated from purified water, and Undibacterium pigrum strain CCUG 49012 as the type strain of Undibacterium parvum sp. nov., and emended descriptions of the genus Undibacterium and the species Undibacterium pigrum.</title>
        <authorList>
            <person name="Eder W."/>
            <person name="Wanner G."/>
            <person name="Ludwig W."/>
            <person name="Busse H.J."/>
            <person name="Ziemke-Kageler F."/>
            <person name="Lang E."/>
        </authorList>
    </citation>
    <scope>NUCLEOTIDE SEQUENCE [LARGE SCALE GENOMIC DNA]</scope>
    <source>
        <strain evidence="13 14">DSM 23061</strain>
    </source>
</reference>
<evidence type="ECO:0000256" key="2">
    <source>
        <dbReference type="ARBA" id="ARBA00008524"/>
    </source>
</evidence>
<dbReference type="Pfam" id="PF14684">
    <property type="entry name" value="Tricorn_C1"/>
    <property type="match status" value="1"/>
</dbReference>
<keyword evidence="11" id="KW-0732">Signal</keyword>
<evidence type="ECO:0000256" key="5">
    <source>
        <dbReference type="ARBA" id="ARBA00022801"/>
    </source>
</evidence>
<sequence length="1109" mass="122959">MKISKLSPLVVTLSLSGLLAISCTSAFAAASSSSSLAYSRFPAIRGDSVVFTSEGDLWKVAATGGQAQRLTSHPAAEINPAISHDGKWIAFSASYEGALEAYVMPAAGGVPKRLSFENSAVNVLGWTATGQVLVSMQRSSGPSGHRVVSSINPQNMLSQVFAVADANEAVLDDSGKYLYFTRYGLQMTNDNARKYRGGTYAQLWRYELQGKGEATPVFADTGSINHKRPMWWNNRLYFLNDEDGAYNLYSANPDGSERRQLTHHKDWEVRNPSLGDGKIVYQLGADLHVLDLATLADKTLEIALLSDFDQQRQRQIKSPLEHLTHVELAGKQQRLLFTARGHLAIAGNNSQRRVEIAIPEGSRAREAVFSHDDKSVYALLDASGENEIWQFAADGTGKGHALTSDGTVHRWNIYPSPDGKWLAHTDKRGRLYLLDLLSKANILIDDGGKFGIEKHEEVSWSADSKTIAIARPLKDLDRRQIGLYSIDSKQLSFATSDRYDSFSPAFSADGHWLYFISNRNFQASNPAPWGDRNMGPYFDKRGGVYALALQAGQRFPFKPEDELSKASKPETPDEKKPEDKKSGDETKKSAPSINYTDLSQRLYQVPLAAGNYQDLAVDDKRLYFMEREGNEERKFNLKTLAISAAAPQPDLFVGGIQSYQLSSAKKHLSYRTASTTGTGEFVIVEAGAKQPADISKAKVKMDDWSFRSTPRLEWQQIFLDAWRMHRDFLFDDKMRGVNWEQMRSKYAPLVERVSDRAELNDVLAQMISEVSTLHSQFRPGDIRKAEPDGKNASLGAVLTRTAEGYRIEHIYRSEAELPSQTSPLAQPDLDIQDGDVITAINGRPVLEARDISDLLLNQVDQQVLLQVKRGKAAANNFIVTPVSMEKHASLRYSDWEQGRSSRVHSASLGQIGYLHLRAMGKNDIANFAREFYANINRDGLIIDVRRNNGGNIDSFIIEKLLRKAWAFWTSPKGVIGTNMQQTFRGHLVVLIDELTYSDGETFAAGIKELKLAPLVGKRTAGAGVWLDDQNTLADNGMARVAENGQFAVSDGRWLVEGTGVTPDVEVDNLPNATFKGEDRQLEVALSMLQKKISEQAIKSLLPQAIPVLK</sequence>
<dbReference type="OrthoDB" id="9758793at2"/>
<feature type="region of interest" description="Disordered" evidence="10">
    <location>
        <begin position="558"/>
        <end position="593"/>
    </location>
</feature>
<protein>
    <recommendedName>
        <fullName evidence="7">Tricorn protease homolog</fullName>
        <ecNumber evidence="7">3.4.21.-</ecNumber>
    </recommendedName>
</protein>
<dbReference type="SUPFAM" id="SSF69304">
    <property type="entry name" value="Tricorn protease N-terminal domain"/>
    <property type="match status" value="2"/>
</dbReference>
<dbReference type="EC" id="3.4.21.-" evidence="7"/>
<feature type="compositionally biased region" description="Basic and acidic residues" evidence="10">
    <location>
        <begin position="558"/>
        <end position="588"/>
    </location>
</feature>
<keyword evidence="4 7" id="KW-0645">Protease</keyword>
<dbReference type="PANTHER" id="PTHR43253:SF1">
    <property type="entry name" value="TRICORN PROTEASE HOMOLOG 2-RELATED"/>
    <property type="match status" value="1"/>
</dbReference>
<dbReference type="GO" id="GO:0005737">
    <property type="term" value="C:cytoplasm"/>
    <property type="evidence" value="ECO:0007669"/>
    <property type="project" value="UniProtKB-SubCell"/>
</dbReference>
<feature type="chain" id="PRO_5019477357" description="Tricorn protease homolog" evidence="11">
    <location>
        <begin position="29"/>
        <end position="1109"/>
    </location>
</feature>
<keyword evidence="14" id="KW-1185">Reference proteome</keyword>
<dbReference type="PANTHER" id="PTHR43253">
    <property type="entry name" value="TRICORN PROTEASE HOMOLOG 2-RELATED"/>
    <property type="match status" value="1"/>
</dbReference>
<evidence type="ECO:0000256" key="6">
    <source>
        <dbReference type="ARBA" id="ARBA00022825"/>
    </source>
</evidence>
<feature type="site" description="Transition state stabilizer; via amide nitrogen" evidence="9">
    <location>
        <position position="998"/>
    </location>
</feature>
<dbReference type="CDD" id="cd07562">
    <property type="entry name" value="Peptidase_S41_TRI"/>
    <property type="match status" value="1"/>
</dbReference>
<name>A0A3S9HF03_9BURK</name>
<keyword evidence="3 7" id="KW-0963">Cytoplasm</keyword>
<dbReference type="InterPro" id="IPR029414">
    <property type="entry name" value="Tricorn_PDZ"/>
</dbReference>
<dbReference type="Pfam" id="PF14685">
    <property type="entry name" value="PDZ_Tricorn"/>
    <property type="match status" value="1"/>
</dbReference>
<dbReference type="GO" id="GO:0006508">
    <property type="term" value="P:proteolysis"/>
    <property type="evidence" value="ECO:0007669"/>
    <property type="project" value="UniProtKB-UniRule"/>
</dbReference>
<evidence type="ECO:0000256" key="1">
    <source>
        <dbReference type="ARBA" id="ARBA00004496"/>
    </source>
</evidence>
<dbReference type="Pfam" id="PF26550">
    <property type="entry name" value="Tricorn_2nd"/>
    <property type="match status" value="1"/>
</dbReference>
<comment type="function">
    <text evidence="7">Degrades oligopeptides.</text>
</comment>
<comment type="subcellular location">
    <subcellularLocation>
        <location evidence="1 7">Cytoplasm</location>
    </subcellularLocation>
</comment>
<proteinExistence type="inferred from homology"/>
<gene>
    <name evidence="13" type="ORF">EJN92_00745</name>
</gene>
<feature type="domain" description="Tail specific protease" evidence="12">
    <location>
        <begin position="860"/>
        <end position="1067"/>
    </location>
</feature>
<dbReference type="InterPro" id="IPR029045">
    <property type="entry name" value="ClpP/crotonase-like_dom_sf"/>
</dbReference>
<feature type="active site" description="Charge relay system" evidence="8">
    <location>
        <position position="774"/>
    </location>
</feature>
<evidence type="ECO:0000259" key="12">
    <source>
        <dbReference type="SMART" id="SM00245"/>
    </source>
</evidence>
<keyword evidence="5 7" id="KW-0378">Hydrolase</keyword>
<dbReference type="Proteomes" id="UP000275663">
    <property type="component" value="Chromosome"/>
</dbReference>
<dbReference type="InterPro" id="IPR015943">
    <property type="entry name" value="WD40/YVTN_repeat-like_dom_sf"/>
</dbReference>
<accession>A0A3S9HF03</accession>
<feature type="active site" description="Charge relay system" evidence="8">
    <location>
        <position position="1056"/>
    </location>
</feature>
<feature type="signal peptide" evidence="11">
    <location>
        <begin position="1"/>
        <end position="28"/>
    </location>
</feature>
<evidence type="ECO:0000256" key="8">
    <source>
        <dbReference type="PIRSR" id="PIRSR036421-1"/>
    </source>
</evidence>
<dbReference type="InterPro" id="IPR036034">
    <property type="entry name" value="PDZ_sf"/>
</dbReference>
<dbReference type="SUPFAM" id="SSF52096">
    <property type="entry name" value="ClpP/crotonase"/>
    <property type="match status" value="1"/>
</dbReference>
<evidence type="ECO:0000256" key="9">
    <source>
        <dbReference type="PIRSR" id="PIRSR036421-3"/>
    </source>
</evidence>
<dbReference type="Gene3D" id="2.130.10.10">
    <property type="entry name" value="YVTN repeat-like/Quinoprotein amine dehydrogenase"/>
    <property type="match status" value="1"/>
</dbReference>
<dbReference type="AlphaFoldDB" id="A0A3S9HF03"/>